<sequence length="493" mass="58399">MEEIRRLAEIAAHDCSLNHIFPEESKKNREGKFYSHVLKGDFDDDNQASVLLYGSNANDVKYKMLKHRLKKKLYNSLFFYDFSRLKTPRYHQKEQECIHLLHHAHLLYRLHEVELVINLTSKIKKISNTYEFLNFAIDALELEMLCYSQQGDLSKYNSSRKELDKCLKLKAYEREALTLFQMLRIQLKKSVKIRKKHLPEFVQDIERLKIIWKKSKSFECFNAYYKATIIYYELTGNFEAIVELTVASEALLKNNLVNSLRFDAKFNKYILVYAHFRAKKLKMGLEYAAKYLEDFIEGSPNWFAYLENYFLIAMYDKKYELAETIIHRASSNSMFIKLPAAAKERWTLYQAYYLLFASTDRKTNRIINPFLLSLPEYSKDKQGFNVAILILQFIFYLQRKETEALLYRIESLKKYILTHLKDTFSLRSKTLLKLLIITVTEDFDAQSSSKKGAKLYQRLIETPIPGDAFAEIEIVPYEHLWEHILLILNSQYK</sequence>
<gene>
    <name evidence="1" type="ORF">D1627_05030</name>
</gene>
<dbReference type="EMBL" id="QWGE01000002">
    <property type="protein sequence ID" value="RIJ41407.1"/>
    <property type="molecule type" value="Genomic_DNA"/>
</dbReference>
<reference evidence="2" key="1">
    <citation type="submission" date="2018-08" db="EMBL/GenBank/DDBJ databases">
        <title>Mucilaginibacter sp. MYSH2.</title>
        <authorList>
            <person name="Seo T."/>
        </authorList>
    </citation>
    <scope>NUCLEOTIDE SEQUENCE [LARGE SCALE GENOMIC DNA]</scope>
    <source>
        <strain evidence="2">KIRAN</strain>
    </source>
</reference>
<accession>A0A399SHS7</accession>
<comment type="caution">
    <text evidence="1">The sequence shown here is derived from an EMBL/GenBank/DDBJ whole genome shotgun (WGS) entry which is preliminary data.</text>
</comment>
<evidence type="ECO:0000313" key="1">
    <source>
        <dbReference type="EMBL" id="RIJ41407.1"/>
    </source>
</evidence>
<dbReference type="RefSeq" id="WP_119431157.1">
    <property type="nucleotide sequence ID" value="NZ_QWGE01000002.1"/>
</dbReference>
<proteinExistence type="predicted"/>
<name>A0A399SHS7_9BACT</name>
<dbReference type="AlphaFoldDB" id="A0A399SHS7"/>
<dbReference type="Proteomes" id="UP000266005">
    <property type="component" value="Unassembled WGS sequence"/>
</dbReference>
<keyword evidence="2" id="KW-1185">Reference proteome</keyword>
<evidence type="ECO:0000313" key="2">
    <source>
        <dbReference type="Proteomes" id="UP000266005"/>
    </source>
</evidence>
<protein>
    <submittedName>
        <fullName evidence="1">Uncharacterized protein</fullName>
    </submittedName>
</protein>
<dbReference type="OrthoDB" id="1490648at2"/>
<organism evidence="1 2">
    <name type="scientific">Pontibacter oryzae</name>
    <dbReference type="NCBI Taxonomy" id="2304593"/>
    <lineage>
        <taxon>Bacteria</taxon>
        <taxon>Pseudomonadati</taxon>
        <taxon>Bacteroidota</taxon>
        <taxon>Cytophagia</taxon>
        <taxon>Cytophagales</taxon>
        <taxon>Hymenobacteraceae</taxon>
        <taxon>Pontibacter</taxon>
    </lineage>
</organism>